<accession>A0A2T7NKR6</accession>
<dbReference type="GO" id="GO:0005886">
    <property type="term" value="C:plasma membrane"/>
    <property type="evidence" value="ECO:0007669"/>
    <property type="project" value="TreeGrafter"/>
</dbReference>
<dbReference type="CDD" id="cd06742">
    <property type="entry name" value="PDZ3_FL-whirlin-like"/>
    <property type="match status" value="1"/>
</dbReference>
<dbReference type="InterPro" id="IPR036034">
    <property type="entry name" value="PDZ_sf"/>
</dbReference>
<feature type="compositionally biased region" description="Acidic residues" evidence="4">
    <location>
        <begin position="704"/>
        <end position="714"/>
    </location>
</feature>
<dbReference type="InterPro" id="IPR051844">
    <property type="entry name" value="USH2_Complex_Protein"/>
</dbReference>
<keyword evidence="2" id="KW-0677">Repeat</keyword>
<gene>
    <name evidence="6" type="ORF">C0Q70_17547</name>
</gene>
<sequence length="908" mass="97995">MGSRAATMELSRHHRATTNTRRLQEALYTHLDEHERAAFIDVLNNYGARRDIFELVNSLRKILNTPVKRHLFPLVRSVLRTSDVAAFDLLTRGGRAYGTLPRPFLYRPHVADLSVLRKHRAAVAASTSGRLHEAAAIGHKRKCQSLASDPSTRDDLPRDKSTVKVVIQGWDEDYDGFGFNIRGGAEYGLDVYVSSVDAGGPADVQGLQVGDQITAVNGISFQRIQHAEAARIIRSATRLELLVHRVGRVPASQTVHEAYKWVDARGRPVSPPPDLTSAGDLLDDVDIRSRSSLNLLKGRRRAEGSFNPFSCHGVRFRSWLKFNFPKYGLSVVIYVNIVVSKGHTLGLTVRGGKEFSLGIYISGVDPFSVAESAGLKVGDQILDVNGQTLVGVTHVEAVRILTRSRHMMLTVKDVGRVPYAKSTTDHSRLGGKDGHSTRGDQATAGDGTTKTNLRLLQPAQVGFSRGAGSQLMLSAMTSRPHWEAVEDQARLLLNAKEQATLRYYLSEYGRNSVQVKGLVVALTELLNTGAKMTLISGIRTLVQPRDLDDFDSLLQNHQKQTGVLSLDFTVLIQSADKASDQTNDDGTVGHEIVFSFIQTGAWWSSGGEHIPYSHKVDVGISASPSPEVRHNGTATRASPLITRPVPFTRGQARRVKGQGRSRSRSPGTHGSSSGGPAPAQPAARVSIVKAEVHPRVKVRGETGCETDDPSDDSGVDVNSHQPQHPPHTFGLDGVTISQDSPVDIETGVAAHLLSDRTGALGGSVSGEAGKAAGTGTSAGHLSQEEELKHRGREKYGDVPLQVVYIYRCKPTLGVAIEGGANTRQPLPRVISVQPGGSAFESGGLKVGHVILEVNGVALAGKGHTEVAKLIAETFKDKEQGRMELLVTESSDEVMERLLEKLGGLVIAG</sequence>
<evidence type="ECO:0000256" key="2">
    <source>
        <dbReference type="ARBA" id="ARBA00022737"/>
    </source>
</evidence>
<feature type="compositionally biased region" description="Basic residues" evidence="4">
    <location>
        <begin position="651"/>
        <end position="663"/>
    </location>
</feature>
<feature type="domain" description="PDZ" evidence="5">
    <location>
        <begin position="802"/>
        <end position="873"/>
    </location>
</feature>
<name>A0A2T7NKR6_POMCA</name>
<dbReference type="Gene3D" id="2.30.42.10">
    <property type="match status" value="3"/>
</dbReference>
<feature type="domain" description="PDZ" evidence="5">
    <location>
        <begin position="334"/>
        <end position="404"/>
    </location>
</feature>
<dbReference type="OrthoDB" id="10029564at2759"/>
<feature type="compositionally biased region" description="Basic and acidic residues" evidence="4">
    <location>
        <begin position="782"/>
        <end position="792"/>
    </location>
</feature>
<dbReference type="GO" id="GO:0032426">
    <property type="term" value="C:stereocilium tip"/>
    <property type="evidence" value="ECO:0007669"/>
    <property type="project" value="TreeGrafter"/>
</dbReference>
<evidence type="ECO:0000313" key="7">
    <source>
        <dbReference type="Proteomes" id="UP000245119"/>
    </source>
</evidence>
<reference evidence="6 7" key="1">
    <citation type="submission" date="2018-04" db="EMBL/GenBank/DDBJ databases">
        <title>The genome of golden apple snail Pomacea canaliculata provides insight into stress tolerance and invasive adaptation.</title>
        <authorList>
            <person name="Liu C."/>
            <person name="Liu B."/>
            <person name="Ren Y."/>
            <person name="Zhang Y."/>
            <person name="Wang H."/>
            <person name="Li S."/>
            <person name="Jiang F."/>
            <person name="Yin L."/>
            <person name="Zhang G."/>
            <person name="Qian W."/>
            <person name="Fan W."/>
        </authorList>
    </citation>
    <scope>NUCLEOTIDE SEQUENCE [LARGE SCALE GENOMIC DNA]</scope>
    <source>
        <strain evidence="6">SZHN2017</strain>
        <tissue evidence="6">Muscle</tissue>
    </source>
</reference>
<organism evidence="6 7">
    <name type="scientific">Pomacea canaliculata</name>
    <name type="common">Golden apple snail</name>
    <dbReference type="NCBI Taxonomy" id="400727"/>
    <lineage>
        <taxon>Eukaryota</taxon>
        <taxon>Metazoa</taxon>
        <taxon>Spiralia</taxon>
        <taxon>Lophotrochozoa</taxon>
        <taxon>Mollusca</taxon>
        <taxon>Gastropoda</taxon>
        <taxon>Caenogastropoda</taxon>
        <taxon>Architaenioglossa</taxon>
        <taxon>Ampullarioidea</taxon>
        <taxon>Ampullariidae</taxon>
        <taxon>Pomacea</taxon>
    </lineage>
</organism>
<dbReference type="AlphaFoldDB" id="A0A2T7NKR6"/>
<dbReference type="PROSITE" id="PS50106">
    <property type="entry name" value="PDZ"/>
    <property type="match status" value="3"/>
</dbReference>
<evidence type="ECO:0000256" key="4">
    <source>
        <dbReference type="SAM" id="MobiDB-lite"/>
    </source>
</evidence>
<feature type="compositionally biased region" description="Basic and acidic residues" evidence="4">
    <location>
        <begin position="690"/>
        <end position="702"/>
    </location>
</feature>
<feature type="region of interest" description="Disordered" evidence="4">
    <location>
        <begin position="623"/>
        <end position="738"/>
    </location>
</feature>
<evidence type="ECO:0000256" key="3">
    <source>
        <dbReference type="ARBA" id="ARBA00023273"/>
    </source>
</evidence>
<feature type="region of interest" description="Disordered" evidence="4">
    <location>
        <begin position="421"/>
        <end position="448"/>
    </location>
</feature>
<dbReference type="STRING" id="400727.A0A2T7NKR6"/>
<dbReference type="EMBL" id="PZQS01000011">
    <property type="protein sequence ID" value="PVD21746.1"/>
    <property type="molecule type" value="Genomic_DNA"/>
</dbReference>
<proteinExistence type="predicted"/>
<dbReference type="SMART" id="SM00228">
    <property type="entry name" value="PDZ"/>
    <property type="match status" value="3"/>
</dbReference>
<comment type="subcellular location">
    <subcellularLocation>
        <location evidence="1">Cell projection</location>
    </subcellularLocation>
</comment>
<dbReference type="PANTHER" id="PTHR23116:SF29">
    <property type="entry name" value="PDZ DOMAIN-CONTAINING PROTEIN 7"/>
    <property type="match status" value="1"/>
</dbReference>
<feature type="compositionally biased region" description="Basic and acidic residues" evidence="4">
    <location>
        <begin position="423"/>
        <end position="438"/>
    </location>
</feature>
<keyword evidence="7" id="KW-1185">Reference proteome</keyword>
<dbReference type="GO" id="GO:0005929">
    <property type="term" value="C:cilium"/>
    <property type="evidence" value="ECO:0007669"/>
    <property type="project" value="TreeGrafter"/>
</dbReference>
<dbReference type="FunFam" id="2.30.42.10:FF:000087">
    <property type="entry name" value="Whirlin a"/>
    <property type="match status" value="2"/>
</dbReference>
<evidence type="ECO:0000256" key="1">
    <source>
        <dbReference type="ARBA" id="ARBA00004316"/>
    </source>
</evidence>
<dbReference type="Gene3D" id="1.20.1160.20">
    <property type="match status" value="2"/>
</dbReference>
<dbReference type="CDD" id="cd06741">
    <property type="entry name" value="PDZ2_FL-whirlin"/>
    <property type="match status" value="1"/>
</dbReference>
<feature type="compositionally biased region" description="Low complexity" evidence="4">
    <location>
        <begin position="664"/>
        <end position="684"/>
    </location>
</feature>
<comment type="caution">
    <text evidence="6">The sequence shown here is derived from an EMBL/GenBank/DDBJ whole genome shotgun (WGS) entry which is preliminary data.</text>
</comment>
<protein>
    <recommendedName>
        <fullName evidence="5">PDZ domain-containing protein</fullName>
    </recommendedName>
</protein>
<dbReference type="FunFam" id="2.30.42.10:FF:000079">
    <property type="entry name" value="Whirlin a"/>
    <property type="match status" value="1"/>
</dbReference>
<dbReference type="Proteomes" id="UP000245119">
    <property type="component" value="Linkage Group LG11"/>
</dbReference>
<feature type="compositionally biased region" description="Low complexity" evidence="4">
    <location>
        <begin position="765"/>
        <end position="779"/>
    </location>
</feature>
<dbReference type="GO" id="GO:0002142">
    <property type="term" value="C:stereocilia ankle link complex"/>
    <property type="evidence" value="ECO:0007669"/>
    <property type="project" value="TreeGrafter"/>
</dbReference>
<dbReference type="SUPFAM" id="SSF50156">
    <property type="entry name" value="PDZ domain-like"/>
    <property type="match status" value="3"/>
</dbReference>
<dbReference type="InterPro" id="IPR001478">
    <property type="entry name" value="PDZ"/>
</dbReference>
<keyword evidence="3" id="KW-0966">Cell projection</keyword>
<evidence type="ECO:0000259" key="5">
    <source>
        <dbReference type="PROSITE" id="PS50106"/>
    </source>
</evidence>
<evidence type="ECO:0000313" key="6">
    <source>
        <dbReference type="EMBL" id="PVD21746.1"/>
    </source>
</evidence>
<dbReference type="Pfam" id="PF00595">
    <property type="entry name" value="PDZ"/>
    <property type="match status" value="3"/>
</dbReference>
<feature type="region of interest" description="Disordered" evidence="4">
    <location>
        <begin position="764"/>
        <end position="792"/>
    </location>
</feature>
<feature type="domain" description="PDZ" evidence="5">
    <location>
        <begin position="164"/>
        <end position="236"/>
    </location>
</feature>
<dbReference type="PANTHER" id="PTHR23116">
    <property type="entry name" value="PDZ DOMAIN CONTAINING WHIRLIN AND HARMONIN-RELATED"/>
    <property type="match status" value="1"/>
</dbReference>